<dbReference type="InterPro" id="IPR002491">
    <property type="entry name" value="ABC_transptr_periplasmic_BD"/>
</dbReference>
<dbReference type="PANTHER" id="PTHR30535">
    <property type="entry name" value="VITAMIN B12-BINDING PROTEIN"/>
    <property type="match status" value="1"/>
</dbReference>
<dbReference type="SUPFAM" id="SSF53807">
    <property type="entry name" value="Helical backbone' metal receptor"/>
    <property type="match status" value="1"/>
</dbReference>
<name>A0A1N5UUV1_9ARCH</name>
<evidence type="ECO:0000313" key="2">
    <source>
        <dbReference type="EMBL" id="SIM64280.1"/>
    </source>
</evidence>
<reference evidence="2 3" key="1">
    <citation type="submission" date="2016-04" db="EMBL/GenBank/DDBJ databases">
        <authorList>
            <person name="Evans L.H."/>
            <person name="Alamgir A."/>
            <person name="Owens N."/>
            <person name="Weber N.D."/>
            <person name="Virtaneva K."/>
            <person name="Barbian K."/>
            <person name="Babar A."/>
            <person name="Rosenke K."/>
        </authorList>
    </citation>
    <scope>NUCLEOTIDE SEQUENCE [LARGE SCALE GENOMIC DNA]</scope>
    <source>
        <strain evidence="3">S5(T) (JCM 30642 \VKM B-2941)</strain>
    </source>
</reference>
<dbReference type="Proteomes" id="UP000195607">
    <property type="component" value="Chromosome I"/>
</dbReference>
<dbReference type="PROSITE" id="PS50983">
    <property type="entry name" value="FE_B12_PBP"/>
    <property type="match status" value="1"/>
</dbReference>
<organism evidence="2 3">
    <name type="scientific">Cuniculiplasma divulgatum</name>
    <dbReference type="NCBI Taxonomy" id="1673428"/>
    <lineage>
        <taxon>Archaea</taxon>
        <taxon>Methanobacteriati</taxon>
        <taxon>Thermoplasmatota</taxon>
        <taxon>Thermoplasmata</taxon>
        <taxon>Thermoplasmatales</taxon>
        <taxon>Cuniculiplasmataceae</taxon>
        <taxon>Cuniculiplasma</taxon>
    </lineage>
</organism>
<sequence>METNNRMKGSKKIIATIVVIVVILSAIGAIEYEHISSSKKGRIITVNSNVSGIHLNRIVSLDPAASATLYAIGAFKDVLGKGPYTTYPKSNLPNMTCYPDMSIEQIVNLSPQAVISFSSYPPGEVQELLNASIDYIFLSAGLNSTFTQIMAQNTLLGELTGNQKNATLLNNWMRESLNEFSNVSVVSKTLLYAMCVENGATWTTGKGTFVNAMFNYSHLNNIANGSGFYEISNENIVNSNPQVILLGTCFNQSDLDKEPFDSTGAYKNNTIYTAFNTNLFSEPNFRNIFAIEWMIYEVYHITVKLPKFPFELNYNPEPPKVQSIYEDVNV</sequence>
<accession>A0A1N5UUV1</accession>
<dbReference type="InterPro" id="IPR050902">
    <property type="entry name" value="ABC_Transporter_SBP"/>
</dbReference>
<dbReference type="Pfam" id="PF01497">
    <property type="entry name" value="Peripla_BP_2"/>
    <property type="match status" value="1"/>
</dbReference>
<protein>
    <submittedName>
        <fullName evidence="2">FeCT family ABC transporter substrate-binding component</fullName>
    </submittedName>
</protein>
<gene>
    <name evidence="2" type="ORF">CSP5_1116</name>
</gene>
<evidence type="ECO:0000313" key="3">
    <source>
        <dbReference type="Proteomes" id="UP000195607"/>
    </source>
</evidence>
<evidence type="ECO:0000259" key="1">
    <source>
        <dbReference type="PROSITE" id="PS50983"/>
    </source>
</evidence>
<dbReference type="EMBL" id="LT671858">
    <property type="protein sequence ID" value="SIM64280.1"/>
    <property type="molecule type" value="Genomic_DNA"/>
</dbReference>
<dbReference type="AlphaFoldDB" id="A0A1N5UUV1"/>
<dbReference type="Gene3D" id="3.40.50.1980">
    <property type="entry name" value="Nitrogenase molybdenum iron protein domain"/>
    <property type="match status" value="2"/>
</dbReference>
<dbReference type="GO" id="GO:0071281">
    <property type="term" value="P:cellular response to iron ion"/>
    <property type="evidence" value="ECO:0007669"/>
    <property type="project" value="TreeGrafter"/>
</dbReference>
<dbReference type="RefSeq" id="WP_148689814.1">
    <property type="nucleotide sequence ID" value="NZ_LT671858.1"/>
</dbReference>
<dbReference type="GeneID" id="41588375"/>
<feature type="domain" description="Fe/B12 periplasmic-binding" evidence="1">
    <location>
        <begin position="57"/>
        <end position="306"/>
    </location>
</feature>
<dbReference type="PANTHER" id="PTHR30535:SF34">
    <property type="entry name" value="MOLYBDATE-BINDING PROTEIN MOLA"/>
    <property type="match status" value="1"/>
</dbReference>
<proteinExistence type="predicted"/>